<evidence type="ECO:0000256" key="4">
    <source>
        <dbReference type="PROSITE-ProRule" id="PRU00335"/>
    </source>
</evidence>
<evidence type="ECO:0000256" key="1">
    <source>
        <dbReference type="ARBA" id="ARBA00023015"/>
    </source>
</evidence>
<organism evidence="6 7">
    <name type="scientific">Kineosporia mesophila</name>
    <dbReference type="NCBI Taxonomy" id="566012"/>
    <lineage>
        <taxon>Bacteria</taxon>
        <taxon>Bacillati</taxon>
        <taxon>Actinomycetota</taxon>
        <taxon>Actinomycetes</taxon>
        <taxon>Kineosporiales</taxon>
        <taxon>Kineosporiaceae</taxon>
        <taxon>Kineosporia</taxon>
    </lineage>
</organism>
<feature type="domain" description="HTH tetR-type" evidence="5">
    <location>
        <begin position="14"/>
        <end position="74"/>
    </location>
</feature>
<evidence type="ECO:0000256" key="3">
    <source>
        <dbReference type="ARBA" id="ARBA00023163"/>
    </source>
</evidence>
<dbReference type="InterPro" id="IPR036271">
    <property type="entry name" value="Tet_transcr_reg_TetR-rel_C_sf"/>
</dbReference>
<dbReference type="PANTHER" id="PTHR30055">
    <property type="entry name" value="HTH-TYPE TRANSCRIPTIONAL REGULATOR RUTR"/>
    <property type="match status" value="1"/>
</dbReference>
<dbReference type="PROSITE" id="PS50977">
    <property type="entry name" value="HTH_TETR_2"/>
    <property type="match status" value="1"/>
</dbReference>
<accession>A0ABP6Z037</accession>
<dbReference type="Proteomes" id="UP001501074">
    <property type="component" value="Unassembled WGS sequence"/>
</dbReference>
<gene>
    <name evidence="6" type="ORF">GCM10022223_06370</name>
</gene>
<protein>
    <submittedName>
        <fullName evidence="6">TetR/AcrR family transcriptional regulator</fullName>
    </submittedName>
</protein>
<sequence length="209" mass="22295">MTGSPGNRRERYRREGTDEIKRLAMLQLAESGSAGISLSAIARQMGMTGPALYRYFANRDALLTALIRDGYADLAQTIEQAATSGAALPPDRRLRQMAEAFRGWALADPHRYLLLFGTPVPGYQAPIDTFDTAFGALTVLAAVAAELLGSAEGGAPLRLATVFWTRMHGVVSLEVAGQFAHLDLDPGVFFSQEVESAVAQAGQRSAGPA</sequence>
<dbReference type="InterPro" id="IPR050109">
    <property type="entry name" value="HTH-type_TetR-like_transc_reg"/>
</dbReference>
<feature type="DNA-binding region" description="H-T-H motif" evidence="4">
    <location>
        <begin position="37"/>
        <end position="56"/>
    </location>
</feature>
<dbReference type="EMBL" id="BAAAZO010000001">
    <property type="protein sequence ID" value="GAA3594104.1"/>
    <property type="molecule type" value="Genomic_DNA"/>
</dbReference>
<dbReference type="Pfam" id="PF13305">
    <property type="entry name" value="TetR_C_33"/>
    <property type="match status" value="1"/>
</dbReference>
<keyword evidence="7" id="KW-1185">Reference proteome</keyword>
<name>A0ABP6Z037_9ACTN</name>
<evidence type="ECO:0000313" key="7">
    <source>
        <dbReference type="Proteomes" id="UP001501074"/>
    </source>
</evidence>
<keyword evidence="3" id="KW-0804">Transcription</keyword>
<dbReference type="InterPro" id="IPR009057">
    <property type="entry name" value="Homeodomain-like_sf"/>
</dbReference>
<proteinExistence type="predicted"/>
<dbReference type="Pfam" id="PF00440">
    <property type="entry name" value="TetR_N"/>
    <property type="match status" value="1"/>
</dbReference>
<dbReference type="SUPFAM" id="SSF48498">
    <property type="entry name" value="Tetracyclin repressor-like, C-terminal domain"/>
    <property type="match status" value="1"/>
</dbReference>
<dbReference type="PANTHER" id="PTHR30055:SF243">
    <property type="entry name" value="HTH-TYPE TRANSCRIPTIONAL REGULATOR RV1816"/>
    <property type="match status" value="1"/>
</dbReference>
<dbReference type="SUPFAM" id="SSF46689">
    <property type="entry name" value="Homeodomain-like"/>
    <property type="match status" value="1"/>
</dbReference>
<evidence type="ECO:0000313" key="6">
    <source>
        <dbReference type="EMBL" id="GAA3594104.1"/>
    </source>
</evidence>
<evidence type="ECO:0000256" key="2">
    <source>
        <dbReference type="ARBA" id="ARBA00023125"/>
    </source>
</evidence>
<dbReference type="InterPro" id="IPR025996">
    <property type="entry name" value="MT1864/Rv1816-like_C"/>
</dbReference>
<dbReference type="InterPro" id="IPR001647">
    <property type="entry name" value="HTH_TetR"/>
</dbReference>
<evidence type="ECO:0000259" key="5">
    <source>
        <dbReference type="PROSITE" id="PS50977"/>
    </source>
</evidence>
<dbReference type="Gene3D" id="1.10.357.10">
    <property type="entry name" value="Tetracycline Repressor, domain 2"/>
    <property type="match status" value="1"/>
</dbReference>
<keyword evidence="2 4" id="KW-0238">DNA-binding</keyword>
<keyword evidence="1" id="KW-0805">Transcription regulation</keyword>
<reference evidence="7" key="1">
    <citation type="journal article" date="2019" name="Int. J. Syst. Evol. Microbiol.">
        <title>The Global Catalogue of Microorganisms (GCM) 10K type strain sequencing project: providing services to taxonomists for standard genome sequencing and annotation.</title>
        <authorList>
            <consortium name="The Broad Institute Genomics Platform"/>
            <consortium name="The Broad Institute Genome Sequencing Center for Infectious Disease"/>
            <person name="Wu L."/>
            <person name="Ma J."/>
        </authorList>
    </citation>
    <scope>NUCLEOTIDE SEQUENCE [LARGE SCALE GENOMIC DNA]</scope>
    <source>
        <strain evidence="7">JCM 16902</strain>
    </source>
</reference>
<dbReference type="RefSeq" id="WP_231484158.1">
    <property type="nucleotide sequence ID" value="NZ_BAAAZO010000001.1"/>
</dbReference>
<comment type="caution">
    <text evidence="6">The sequence shown here is derived from an EMBL/GenBank/DDBJ whole genome shotgun (WGS) entry which is preliminary data.</text>
</comment>